<evidence type="ECO:0000256" key="1">
    <source>
        <dbReference type="ARBA" id="ARBA00004651"/>
    </source>
</evidence>
<feature type="transmembrane region" description="Helical" evidence="6">
    <location>
        <begin position="114"/>
        <end position="130"/>
    </location>
</feature>
<dbReference type="Pfam" id="PF01943">
    <property type="entry name" value="Polysacc_synt"/>
    <property type="match status" value="1"/>
</dbReference>
<feature type="transmembrane region" description="Helical" evidence="6">
    <location>
        <begin position="150"/>
        <end position="168"/>
    </location>
</feature>
<evidence type="ECO:0000313" key="8">
    <source>
        <dbReference type="Proteomes" id="UP000488936"/>
    </source>
</evidence>
<feature type="transmembrane region" description="Helical" evidence="6">
    <location>
        <begin position="79"/>
        <end position="102"/>
    </location>
</feature>
<feature type="transmembrane region" description="Helical" evidence="6">
    <location>
        <begin position="12"/>
        <end position="32"/>
    </location>
</feature>
<evidence type="ECO:0000256" key="3">
    <source>
        <dbReference type="ARBA" id="ARBA00022692"/>
    </source>
</evidence>
<evidence type="ECO:0000256" key="4">
    <source>
        <dbReference type="ARBA" id="ARBA00022989"/>
    </source>
</evidence>
<accession>A0A7K1GK36</accession>
<keyword evidence="2" id="KW-1003">Cell membrane</keyword>
<feature type="transmembrane region" description="Helical" evidence="6">
    <location>
        <begin position="254"/>
        <end position="279"/>
    </location>
</feature>
<evidence type="ECO:0000313" key="7">
    <source>
        <dbReference type="EMBL" id="MTH28783.1"/>
    </source>
</evidence>
<name>A0A7K1GK36_9FLAO</name>
<dbReference type="InterPro" id="IPR050833">
    <property type="entry name" value="Poly_Biosynth_Transport"/>
</dbReference>
<feature type="transmembrane region" description="Helical" evidence="6">
    <location>
        <begin position="332"/>
        <end position="352"/>
    </location>
</feature>
<dbReference type="PANTHER" id="PTHR30250">
    <property type="entry name" value="PST FAMILY PREDICTED COLANIC ACID TRANSPORTER"/>
    <property type="match status" value="1"/>
</dbReference>
<feature type="transmembrane region" description="Helical" evidence="6">
    <location>
        <begin position="44"/>
        <end position="67"/>
    </location>
</feature>
<feature type="transmembrane region" description="Helical" evidence="6">
    <location>
        <begin position="425"/>
        <end position="444"/>
    </location>
</feature>
<keyword evidence="3 6" id="KW-0812">Transmembrane</keyword>
<evidence type="ECO:0000256" key="6">
    <source>
        <dbReference type="SAM" id="Phobius"/>
    </source>
</evidence>
<evidence type="ECO:0000256" key="5">
    <source>
        <dbReference type="ARBA" id="ARBA00023136"/>
    </source>
</evidence>
<feature type="transmembrane region" description="Helical" evidence="6">
    <location>
        <begin position="390"/>
        <end position="413"/>
    </location>
</feature>
<sequence>MKSNISSKQAVLFTGINYVGVLIGVLSTILVYPLDKELLGIIRFVDACAQIMFPIIVLGSTHALINYYPRLSDQLQRSLFSFSLFSLLRLAIGLGILVLVLYWSFGIGHSKFNYLLYGYPLAVAMAYIELFRRQAANLQRLSVPTFFEKIIPKLTLPMVFLLVIYWQTSIANALSIYIIAYWFIVVLIGSYIYRYFRFTWQWKFTSLFEELSIKDYYRYSLYAFAGSFGSFFAFRVDSLMIPSFLSFEANGTYTIGVTLASTLAIPATGVFALYAPVIAKLITNIQLRELNMKYKEVARILFFVGMFLFSCVFVGVESLFRLMPTYDKLAPSLPIIYVLGANVVINMATGFNNEIISYSKYYRFNLVSILSLMVINVGLNLYFLTQTTSGILGVGIASLLSLTLYNIAKTFYIYKKMRLWPFDQVYLKLVLSMVTILLCVFYLPNVYSDFVTLIIKVGLVIISNGFVFFSTNWVFGLKVEVLKYLKIFRSREKL</sequence>
<comment type="caution">
    <text evidence="7">The sequence shown here is derived from an EMBL/GenBank/DDBJ whole genome shotgun (WGS) entry which is preliminary data.</text>
</comment>
<feature type="transmembrane region" description="Helical" evidence="6">
    <location>
        <begin position="300"/>
        <end position="320"/>
    </location>
</feature>
<reference evidence="7 8" key="1">
    <citation type="journal article" date="2006" name="Int. J. Syst. Evol. Microbiol.">
        <title>Myroides pelagicus sp. nov., isolated from seawater in Thailand.</title>
        <authorList>
            <person name="Yoon J."/>
            <person name="Maneerat S."/>
            <person name="Kawai F."/>
            <person name="Yokota A."/>
        </authorList>
    </citation>
    <scope>NUCLEOTIDE SEQUENCE [LARGE SCALE GENOMIC DNA]</scope>
    <source>
        <strain evidence="7 8">SM1T</strain>
    </source>
</reference>
<feature type="transmembrane region" description="Helical" evidence="6">
    <location>
        <begin position="174"/>
        <end position="196"/>
    </location>
</feature>
<organism evidence="7 8">
    <name type="scientific">Myroides pelagicus</name>
    <dbReference type="NCBI Taxonomy" id="270914"/>
    <lineage>
        <taxon>Bacteria</taxon>
        <taxon>Pseudomonadati</taxon>
        <taxon>Bacteroidota</taxon>
        <taxon>Flavobacteriia</taxon>
        <taxon>Flavobacteriales</taxon>
        <taxon>Flavobacteriaceae</taxon>
        <taxon>Myroides</taxon>
    </lineage>
</organism>
<dbReference type="RefSeq" id="WP_155034768.1">
    <property type="nucleotide sequence ID" value="NZ_JBHTIG010000005.1"/>
</dbReference>
<dbReference type="AlphaFoldDB" id="A0A7K1GK36"/>
<dbReference type="GO" id="GO:0005886">
    <property type="term" value="C:plasma membrane"/>
    <property type="evidence" value="ECO:0007669"/>
    <property type="project" value="UniProtKB-SubCell"/>
</dbReference>
<comment type="subcellular location">
    <subcellularLocation>
        <location evidence="1">Cell membrane</location>
        <topology evidence="1">Multi-pass membrane protein</topology>
    </subcellularLocation>
</comment>
<dbReference type="PANTHER" id="PTHR30250:SF11">
    <property type="entry name" value="O-ANTIGEN TRANSPORTER-RELATED"/>
    <property type="match status" value="1"/>
</dbReference>
<dbReference type="InterPro" id="IPR002797">
    <property type="entry name" value="Polysacc_synth"/>
</dbReference>
<gene>
    <name evidence="7" type="ORF">GJV77_02425</name>
</gene>
<dbReference type="Proteomes" id="UP000488936">
    <property type="component" value="Unassembled WGS sequence"/>
</dbReference>
<keyword evidence="8" id="KW-1185">Reference proteome</keyword>
<dbReference type="OrthoDB" id="88014at2"/>
<feature type="transmembrane region" description="Helical" evidence="6">
    <location>
        <begin position="364"/>
        <end position="384"/>
    </location>
</feature>
<protein>
    <submittedName>
        <fullName evidence="7">Oligosaccharide flippase family protein</fullName>
    </submittedName>
</protein>
<evidence type="ECO:0000256" key="2">
    <source>
        <dbReference type="ARBA" id="ARBA00022475"/>
    </source>
</evidence>
<keyword evidence="5 6" id="KW-0472">Membrane</keyword>
<proteinExistence type="predicted"/>
<feature type="transmembrane region" description="Helical" evidence="6">
    <location>
        <begin position="216"/>
        <end position="234"/>
    </location>
</feature>
<feature type="transmembrane region" description="Helical" evidence="6">
    <location>
        <begin position="450"/>
        <end position="475"/>
    </location>
</feature>
<keyword evidence="4 6" id="KW-1133">Transmembrane helix</keyword>
<dbReference type="EMBL" id="WMJY01000003">
    <property type="protein sequence ID" value="MTH28783.1"/>
    <property type="molecule type" value="Genomic_DNA"/>
</dbReference>